<evidence type="ECO:0000313" key="1">
    <source>
        <dbReference type="EMBL" id="KGP91326.1"/>
    </source>
</evidence>
<reference evidence="1 2" key="1">
    <citation type="submission" date="2013-08" db="EMBL/GenBank/DDBJ databases">
        <title>Genome of Pontibacillus chungwhensis.</title>
        <authorList>
            <person name="Wang Q."/>
            <person name="Wang G."/>
        </authorList>
    </citation>
    <scope>NUCLEOTIDE SEQUENCE [LARGE SCALE GENOMIC DNA]</scope>
    <source>
        <strain evidence="1 2">BH030062</strain>
    </source>
</reference>
<dbReference type="EMBL" id="AVBG01000007">
    <property type="protein sequence ID" value="KGP91326.1"/>
    <property type="molecule type" value="Genomic_DNA"/>
</dbReference>
<dbReference type="RefSeq" id="WP_036783683.1">
    <property type="nucleotide sequence ID" value="NZ_AVBG01000007.1"/>
</dbReference>
<accession>A0A0A2UXV0</accession>
<dbReference type="Proteomes" id="UP000030153">
    <property type="component" value="Unassembled WGS sequence"/>
</dbReference>
<protein>
    <submittedName>
        <fullName evidence="1">Uncharacterized protein</fullName>
    </submittedName>
</protein>
<keyword evidence="2" id="KW-1185">Reference proteome</keyword>
<proteinExistence type="predicted"/>
<sequence length="92" mass="11144">MKDEVFSNQSIINDLHMEENLEKVLTADFLTQQSQYNNFEEFKYYFPFHISELQIPYKNFQGAVLDNHISDTTDFDNWEEFIYAATQTYYLY</sequence>
<dbReference type="AlphaFoldDB" id="A0A0A2UXV0"/>
<name>A0A0A2UXV0_9BACI</name>
<gene>
    <name evidence="1" type="ORF">N780_08670</name>
</gene>
<comment type="caution">
    <text evidence="1">The sequence shown here is derived from an EMBL/GenBank/DDBJ whole genome shotgun (WGS) entry which is preliminary data.</text>
</comment>
<evidence type="ECO:0000313" key="2">
    <source>
        <dbReference type="Proteomes" id="UP000030153"/>
    </source>
</evidence>
<organism evidence="1 2">
    <name type="scientific">Pontibacillus chungwhensis BH030062</name>
    <dbReference type="NCBI Taxonomy" id="1385513"/>
    <lineage>
        <taxon>Bacteria</taxon>
        <taxon>Bacillati</taxon>
        <taxon>Bacillota</taxon>
        <taxon>Bacilli</taxon>
        <taxon>Bacillales</taxon>
        <taxon>Bacillaceae</taxon>
        <taxon>Pontibacillus</taxon>
    </lineage>
</organism>